<organism evidence="7 8">
    <name type="scientific">Actinomadura litoris</name>
    <dbReference type="NCBI Taxonomy" id="2678616"/>
    <lineage>
        <taxon>Bacteria</taxon>
        <taxon>Bacillati</taxon>
        <taxon>Actinomycetota</taxon>
        <taxon>Actinomycetes</taxon>
        <taxon>Streptosporangiales</taxon>
        <taxon>Thermomonosporaceae</taxon>
        <taxon>Actinomadura</taxon>
    </lineage>
</organism>
<dbReference type="InterPro" id="IPR017937">
    <property type="entry name" value="Thioredoxin_CS"/>
</dbReference>
<dbReference type="PANTHER" id="PTHR45663:SF11">
    <property type="entry name" value="GEO12009P1"/>
    <property type="match status" value="1"/>
</dbReference>
<dbReference type="GO" id="GO:0005829">
    <property type="term" value="C:cytosol"/>
    <property type="evidence" value="ECO:0007669"/>
    <property type="project" value="TreeGrafter"/>
</dbReference>
<evidence type="ECO:0000256" key="5">
    <source>
        <dbReference type="ARBA" id="ARBA00023284"/>
    </source>
</evidence>
<comment type="caution">
    <text evidence="7">The sequence shown here is derived from an EMBL/GenBank/DDBJ whole genome shotgun (WGS) entry which is preliminary data.</text>
</comment>
<accession>A0A7K1KU04</accession>
<feature type="domain" description="Thioredoxin" evidence="6">
    <location>
        <begin position="19"/>
        <end position="126"/>
    </location>
</feature>
<keyword evidence="8" id="KW-1185">Reference proteome</keyword>
<dbReference type="PROSITE" id="PS00194">
    <property type="entry name" value="THIOREDOXIN_1"/>
    <property type="match status" value="1"/>
</dbReference>
<protein>
    <submittedName>
        <fullName evidence="7">Thiol reductase thioredoxin</fullName>
    </submittedName>
</protein>
<sequence length="150" mass="16598">MSGYAWRSIRTPGCGRCHPPLGWIAEADDTIFTEVVEGAPPPVVADFWAPWCAPCLRISLALERIAADLASRIVNINVDDAAGLSGKFDVRHVPTLMVFHRGEPVARLPAGAPADQIRAWVTEKVTENKRRGARPDHEVRCFLCCSRRLR</sequence>
<evidence type="ECO:0000256" key="1">
    <source>
        <dbReference type="ARBA" id="ARBA00008987"/>
    </source>
</evidence>
<dbReference type="Gene3D" id="3.40.30.10">
    <property type="entry name" value="Glutaredoxin"/>
    <property type="match status" value="1"/>
</dbReference>
<dbReference type="AlphaFoldDB" id="A0A7K1KU04"/>
<dbReference type="PROSITE" id="PS51352">
    <property type="entry name" value="THIOREDOXIN_2"/>
    <property type="match status" value="1"/>
</dbReference>
<evidence type="ECO:0000256" key="3">
    <source>
        <dbReference type="ARBA" id="ARBA00022982"/>
    </source>
</evidence>
<dbReference type="GO" id="GO:0045454">
    <property type="term" value="P:cell redox homeostasis"/>
    <property type="evidence" value="ECO:0007669"/>
    <property type="project" value="TreeGrafter"/>
</dbReference>
<reference evidence="7 8" key="1">
    <citation type="submission" date="2019-11" db="EMBL/GenBank/DDBJ databases">
        <authorList>
            <person name="Cao P."/>
        </authorList>
    </citation>
    <scope>NUCLEOTIDE SEQUENCE [LARGE SCALE GENOMIC DNA]</scope>
    <source>
        <strain evidence="7 8">NEAU-AAG5</strain>
    </source>
</reference>
<evidence type="ECO:0000259" key="6">
    <source>
        <dbReference type="PROSITE" id="PS51352"/>
    </source>
</evidence>
<name>A0A7K1KU04_9ACTN</name>
<gene>
    <name evidence="7" type="ORF">GNZ18_03540</name>
</gene>
<evidence type="ECO:0000256" key="4">
    <source>
        <dbReference type="ARBA" id="ARBA00023157"/>
    </source>
</evidence>
<dbReference type="CDD" id="cd02947">
    <property type="entry name" value="TRX_family"/>
    <property type="match status" value="1"/>
</dbReference>
<dbReference type="EMBL" id="WOFH01000001">
    <property type="protein sequence ID" value="MUN35671.1"/>
    <property type="molecule type" value="Genomic_DNA"/>
</dbReference>
<keyword evidence="5" id="KW-0676">Redox-active center</keyword>
<keyword evidence="4" id="KW-1015">Disulfide bond</keyword>
<keyword evidence="2" id="KW-0813">Transport</keyword>
<evidence type="ECO:0000313" key="7">
    <source>
        <dbReference type="EMBL" id="MUN35671.1"/>
    </source>
</evidence>
<keyword evidence="3" id="KW-0249">Electron transport</keyword>
<dbReference type="InterPro" id="IPR036249">
    <property type="entry name" value="Thioredoxin-like_sf"/>
</dbReference>
<dbReference type="PANTHER" id="PTHR45663">
    <property type="entry name" value="GEO12009P1"/>
    <property type="match status" value="1"/>
</dbReference>
<dbReference type="Pfam" id="PF00085">
    <property type="entry name" value="Thioredoxin"/>
    <property type="match status" value="1"/>
</dbReference>
<dbReference type="InterPro" id="IPR013766">
    <property type="entry name" value="Thioredoxin_domain"/>
</dbReference>
<evidence type="ECO:0000313" key="8">
    <source>
        <dbReference type="Proteomes" id="UP000432015"/>
    </source>
</evidence>
<dbReference type="GO" id="GO:0015035">
    <property type="term" value="F:protein-disulfide reductase activity"/>
    <property type="evidence" value="ECO:0007669"/>
    <property type="project" value="TreeGrafter"/>
</dbReference>
<proteinExistence type="inferred from homology"/>
<dbReference type="Proteomes" id="UP000432015">
    <property type="component" value="Unassembled WGS sequence"/>
</dbReference>
<evidence type="ECO:0000256" key="2">
    <source>
        <dbReference type="ARBA" id="ARBA00022448"/>
    </source>
</evidence>
<comment type="similarity">
    <text evidence="1">Belongs to the thioredoxin family.</text>
</comment>
<dbReference type="SUPFAM" id="SSF52833">
    <property type="entry name" value="Thioredoxin-like"/>
    <property type="match status" value="1"/>
</dbReference>